<dbReference type="FunFam" id="3.40.50.720:FF:000137">
    <property type="entry name" value="Hydroxysteroid (17-beta) dehydrogenase 3"/>
    <property type="match status" value="1"/>
</dbReference>
<evidence type="ECO:0000256" key="2">
    <source>
        <dbReference type="ARBA" id="ARBA00022857"/>
    </source>
</evidence>
<keyword evidence="2" id="KW-0521">NADP</keyword>
<reference evidence="5" key="1">
    <citation type="submission" date="2020-12" db="EMBL/GenBank/DDBJ databases">
        <authorList>
            <person name="Iha C."/>
        </authorList>
    </citation>
    <scope>NUCLEOTIDE SEQUENCE</scope>
</reference>
<organism evidence="5 6">
    <name type="scientific">Ostreobium quekettii</name>
    <dbReference type="NCBI Taxonomy" id="121088"/>
    <lineage>
        <taxon>Eukaryota</taxon>
        <taxon>Viridiplantae</taxon>
        <taxon>Chlorophyta</taxon>
        <taxon>core chlorophytes</taxon>
        <taxon>Ulvophyceae</taxon>
        <taxon>TCBD clade</taxon>
        <taxon>Bryopsidales</taxon>
        <taxon>Ostreobineae</taxon>
        <taxon>Ostreobiaceae</taxon>
        <taxon>Ostreobium</taxon>
    </lineage>
</organism>
<evidence type="ECO:0000256" key="4">
    <source>
        <dbReference type="SAM" id="Phobius"/>
    </source>
</evidence>
<dbReference type="PANTHER" id="PTHR43899">
    <property type="entry name" value="RH59310P"/>
    <property type="match status" value="1"/>
</dbReference>
<dbReference type="GO" id="GO:0016491">
    <property type="term" value="F:oxidoreductase activity"/>
    <property type="evidence" value="ECO:0007669"/>
    <property type="project" value="UniProtKB-KW"/>
</dbReference>
<keyword evidence="6" id="KW-1185">Reference proteome</keyword>
<comment type="similarity">
    <text evidence="1">Belongs to the short-chain dehydrogenases/reductases (SDR) family.</text>
</comment>
<evidence type="ECO:0000256" key="3">
    <source>
        <dbReference type="ARBA" id="ARBA00023002"/>
    </source>
</evidence>
<dbReference type="EMBL" id="CAJHUC010001240">
    <property type="protein sequence ID" value="CAD7700369.1"/>
    <property type="molecule type" value="Genomic_DNA"/>
</dbReference>
<dbReference type="InterPro" id="IPR036291">
    <property type="entry name" value="NAD(P)-bd_dom_sf"/>
</dbReference>
<dbReference type="Pfam" id="PF00106">
    <property type="entry name" value="adh_short"/>
    <property type="match status" value="1"/>
</dbReference>
<dbReference type="CDD" id="cd05356">
    <property type="entry name" value="17beta-HSD1_like_SDR_c"/>
    <property type="match status" value="1"/>
</dbReference>
<keyword evidence="4" id="KW-0812">Transmembrane</keyword>
<protein>
    <submittedName>
        <fullName evidence="5">Uncharacterized protein</fullName>
    </submittedName>
</protein>
<evidence type="ECO:0000256" key="1">
    <source>
        <dbReference type="ARBA" id="ARBA00006484"/>
    </source>
</evidence>
<keyword evidence="4" id="KW-0472">Membrane</keyword>
<dbReference type="AlphaFoldDB" id="A0A8S1J3F8"/>
<dbReference type="SUPFAM" id="SSF51735">
    <property type="entry name" value="NAD(P)-binding Rossmann-fold domains"/>
    <property type="match status" value="1"/>
</dbReference>
<gene>
    <name evidence="5" type="ORF">OSTQU699_LOCUS5728</name>
</gene>
<dbReference type="InterPro" id="IPR051019">
    <property type="entry name" value="VLCFA-Steroid_DH"/>
</dbReference>
<evidence type="ECO:0000313" key="6">
    <source>
        <dbReference type="Proteomes" id="UP000708148"/>
    </source>
</evidence>
<accession>A0A8S1J3F8</accession>
<name>A0A8S1J3F8_9CHLO</name>
<dbReference type="PANTHER" id="PTHR43899:SF13">
    <property type="entry name" value="RH59310P"/>
    <property type="match status" value="1"/>
</dbReference>
<sequence>MVLSAAVEALTGAMASGSSFFNFGVLACMGIGLASTLSLASRALMSIYRNYLRGEIDFKKFGTWAVVTGATDGIGKAYCNELAKRGLKLFMISRTESKLKDCCKEISEKYGVETEYMAVDYSSVSKETWTKLRETLKAYDIALLVNNVGTSYEHYEYLHFVDDKTIDDLIEINVRATTEMTRAVLPGMVERKRGLVVSLGSGVGSVLPASPLLAAYAGTKAYIEQLTKCLDVEYRKQGIRFQDQAPLFVATKMTKIRRAQLTIPSPNTWVAGAIKQIGYEPLTTGYSVHNIMWGILSSIPASSLQNFALKSAGKMRERALQKKQKQAGKKD</sequence>
<dbReference type="PRINTS" id="PR00081">
    <property type="entry name" value="GDHRDH"/>
</dbReference>
<dbReference type="Gene3D" id="3.40.50.720">
    <property type="entry name" value="NAD(P)-binding Rossmann-like Domain"/>
    <property type="match status" value="1"/>
</dbReference>
<dbReference type="PIRSF" id="PIRSF000126">
    <property type="entry name" value="11-beta-HSD1"/>
    <property type="match status" value="1"/>
</dbReference>
<keyword evidence="4" id="KW-1133">Transmembrane helix</keyword>
<keyword evidence="3" id="KW-0560">Oxidoreductase</keyword>
<dbReference type="InterPro" id="IPR002347">
    <property type="entry name" value="SDR_fam"/>
</dbReference>
<proteinExistence type="inferred from homology"/>
<dbReference type="OrthoDB" id="5545019at2759"/>
<dbReference type="Proteomes" id="UP000708148">
    <property type="component" value="Unassembled WGS sequence"/>
</dbReference>
<feature type="transmembrane region" description="Helical" evidence="4">
    <location>
        <begin position="20"/>
        <end position="40"/>
    </location>
</feature>
<comment type="caution">
    <text evidence="5">The sequence shown here is derived from an EMBL/GenBank/DDBJ whole genome shotgun (WGS) entry which is preliminary data.</text>
</comment>
<evidence type="ECO:0000313" key="5">
    <source>
        <dbReference type="EMBL" id="CAD7700369.1"/>
    </source>
</evidence>